<evidence type="ECO:0000313" key="2">
    <source>
        <dbReference type="EMBL" id="GAA5809717.1"/>
    </source>
</evidence>
<name>A0ABP9YS84_9FUNG</name>
<evidence type="ECO:0000313" key="3">
    <source>
        <dbReference type="Proteomes" id="UP001473302"/>
    </source>
</evidence>
<dbReference type="SUPFAM" id="SSF53474">
    <property type="entry name" value="alpha/beta-Hydrolases"/>
    <property type="match status" value="1"/>
</dbReference>
<dbReference type="Gene3D" id="3.40.50.1820">
    <property type="entry name" value="alpha/beta hydrolase"/>
    <property type="match status" value="1"/>
</dbReference>
<feature type="domain" description="Serine aminopeptidase S33" evidence="1">
    <location>
        <begin position="28"/>
        <end position="273"/>
    </location>
</feature>
<comment type="caution">
    <text evidence="2">The sequence shown here is derived from an EMBL/GenBank/DDBJ whole genome shotgun (WGS) entry which is preliminary data.</text>
</comment>
<dbReference type="PANTHER" id="PTHR11614">
    <property type="entry name" value="PHOSPHOLIPASE-RELATED"/>
    <property type="match status" value="1"/>
</dbReference>
<dbReference type="InterPro" id="IPR051044">
    <property type="entry name" value="MAG_DAG_Lipase"/>
</dbReference>
<dbReference type="EMBL" id="BAABUK010000005">
    <property type="protein sequence ID" value="GAA5809717.1"/>
    <property type="molecule type" value="Genomic_DNA"/>
</dbReference>
<gene>
    <name evidence="2" type="ORF">MFLAVUS_003130</name>
</gene>
<dbReference type="Proteomes" id="UP001473302">
    <property type="component" value="Unassembled WGS sequence"/>
</dbReference>
<dbReference type="InterPro" id="IPR022742">
    <property type="entry name" value="Hydrolase_4"/>
</dbReference>
<dbReference type="Pfam" id="PF12146">
    <property type="entry name" value="Hydrolase_4"/>
    <property type="match status" value="1"/>
</dbReference>
<reference evidence="2 3" key="1">
    <citation type="submission" date="2024-04" db="EMBL/GenBank/DDBJ databases">
        <title>genome sequences of Mucor flavus KT1a and Helicostylum pulchrum KT1b strains isolated from the surface of a dry-aged beef.</title>
        <authorList>
            <person name="Toyotome T."/>
            <person name="Hosono M."/>
            <person name="Torimaru M."/>
            <person name="Fukuda K."/>
            <person name="Mikami N."/>
        </authorList>
    </citation>
    <scope>NUCLEOTIDE SEQUENCE [LARGE SCALE GENOMIC DNA]</scope>
    <source>
        <strain evidence="2 3">KT1a</strain>
    </source>
</reference>
<keyword evidence="3" id="KW-1185">Reference proteome</keyword>
<sequence length="297" mass="33246">MTSTVVDEWIKTKDGNDIFTKTWKTSSAPVATLVMIHGFGEHIARYDRMFSIFVSQGIECYGYDQRGWGETGKKSNQFGNNQGYDTALKDIDNAVLKSKRENLPLFLMGHSMIYCNGGGLILNYLARDDKLEGVKLVTGAISSSPLVTLSMAIPAPKYYGLRFVSNFLPSFTIQTGVDAEGISHDQEEIKKYLQDPLVHDFATLATLGGFLDAGKDIIKSKAKLIKTPILYSHGDIDPINDYKGTLQAYGLTPSTDKEMKTWPGLFHELHNETMPQRQEVSEYYVNWIKNRLPAVKN</sequence>
<dbReference type="InterPro" id="IPR029058">
    <property type="entry name" value="AB_hydrolase_fold"/>
</dbReference>
<organism evidence="2 3">
    <name type="scientific">Mucor flavus</name>
    <dbReference type="NCBI Taxonomy" id="439312"/>
    <lineage>
        <taxon>Eukaryota</taxon>
        <taxon>Fungi</taxon>
        <taxon>Fungi incertae sedis</taxon>
        <taxon>Mucoromycota</taxon>
        <taxon>Mucoromycotina</taxon>
        <taxon>Mucoromycetes</taxon>
        <taxon>Mucorales</taxon>
        <taxon>Mucorineae</taxon>
        <taxon>Mucoraceae</taxon>
        <taxon>Mucor</taxon>
    </lineage>
</organism>
<proteinExistence type="predicted"/>
<accession>A0ABP9YS84</accession>
<protein>
    <recommendedName>
        <fullName evidence="1">Serine aminopeptidase S33 domain-containing protein</fullName>
    </recommendedName>
</protein>
<evidence type="ECO:0000259" key="1">
    <source>
        <dbReference type="Pfam" id="PF12146"/>
    </source>
</evidence>